<dbReference type="Pfam" id="PF00501">
    <property type="entry name" value="AMP-binding"/>
    <property type="match status" value="1"/>
</dbReference>
<keyword evidence="4" id="KW-1185">Reference proteome</keyword>
<dbReference type="InterPro" id="IPR042099">
    <property type="entry name" value="ANL_N_sf"/>
</dbReference>
<dbReference type="PANTHER" id="PTHR24096:SF420">
    <property type="entry name" value="LONG-CHAIN-FATTY-ACID--COA LIGASE-RELATED"/>
    <property type="match status" value="1"/>
</dbReference>
<name>A0A1E8FC67_9ALTE</name>
<dbReference type="Gene3D" id="3.40.50.12780">
    <property type="entry name" value="N-terminal domain of ligase-like"/>
    <property type="match status" value="1"/>
</dbReference>
<dbReference type="RefSeq" id="WP_070177881.1">
    <property type="nucleotide sequence ID" value="NZ_BMJR01000002.1"/>
</dbReference>
<organism evidence="3 4">
    <name type="scientific">Alteromonas lipolytica</name>
    <dbReference type="NCBI Taxonomy" id="1856405"/>
    <lineage>
        <taxon>Bacteria</taxon>
        <taxon>Pseudomonadati</taxon>
        <taxon>Pseudomonadota</taxon>
        <taxon>Gammaproteobacteria</taxon>
        <taxon>Alteromonadales</taxon>
        <taxon>Alteromonadaceae</taxon>
        <taxon>Alteromonas/Salinimonas group</taxon>
        <taxon>Alteromonas</taxon>
    </lineage>
</organism>
<accession>A0A1E8FC67</accession>
<reference evidence="3 4" key="1">
    <citation type="submission" date="2016-09" db="EMBL/GenBank/DDBJ databases">
        <title>Alteromonas lipolytica, a new species isolated from sea water.</title>
        <authorList>
            <person name="Wu Y.-H."/>
            <person name="Cheng H."/>
            <person name="Xu X.-W."/>
        </authorList>
    </citation>
    <scope>NUCLEOTIDE SEQUENCE [LARGE SCALE GENOMIC DNA]</scope>
    <source>
        <strain evidence="3 4">JW12</strain>
    </source>
</reference>
<keyword evidence="1" id="KW-1133">Transmembrane helix</keyword>
<dbReference type="EMBL" id="MJIC01000015">
    <property type="protein sequence ID" value="OFI33505.1"/>
    <property type="molecule type" value="Genomic_DNA"/>
</dbReference>
<feature type="transmembrane region" description="Helical" evidence="1">
    <location>
        <begin position="120"/>
        <end position="142"/>
    </location>
</feature>
<evidence type="ECO:0000259" key="2">
    <source>
        <dbReference type="Pfam" id="PF00501"/>
    </source>
</evidence>
<evidence type="ECO:0000313" key="3">
    <source>
        <dbReference type="EMBL" id="OFI33505.1"/>
    </source>
</evidence>
<dbReference type="STRING" id="1856405.BFC17_04405"/>
<feature type="domain" description="AMP-dependent synthetase/ligase" evidence="2">
    <location>
        <begin position="57"/>
        <end position="436"/>
    </location>
</feature>
<sequence length="619" mass="66987">MTIKTSKAERVTRHVPPFGTQQFVEPRAELAVHDDGFLLTSPLTLSSPERTVVEYLRASASQWPDRVMLADRVMTDDWRKITYAEAMSQVNSVAQSLLNRGIGKGDVVAIIAPNSIEQAIIMFAALTVGAAVSPISLSYAMFPAARARLVSTYTTAAPKILFVQDANVIAEALADLDLSGAELISAAEATGATTFASLTNEPVTAAVDEAYAAIQPDWIGKLLFTSGSTGNPKAVINTHGMMASNLAMMAMVNLRDRNEHSILLDWLPWHHTFGGNVVLTEAIMVGATFYIDDGKPIPGPMMQRTIDAIKAIKPTVYNCVPAGLGMLADAMDSDPALREAMFSRLSVLRYGGAGLSDTVYQKLQRHCEAVSGQRVPTVTAYAMTEASPAAAILHWPTDSAACAGVPLPGVEMKLVQLGEGRLEIRLRGPSIFPGYLNEPALNAEVFDDEGFFKTGDVCRLLDSENPAAGIAYDGRVSEDFKLETGNWVNVGQIRTELLESFDGLFSDLVITGDRKPFVAAMGWLRSVPDGCETDNGILLPTPALREKLTQKIAAWNEINSASSRRIERLILLAEPACQEKGEVNDKQYINQRAVLKYRADIVERIYADEPLPAAVSADL</sequence>
<dbReference type="Proteomes" id="UP000176037">
    <property type="component" value="Unassembled WGS sequence"/>
</dbReference>
<dbReference type="OrthoDB" id="9803968at2"/>
<dbReference type="PROSITE" id="PS00455">
    <property type="entry name" value="AMP_BINDING"/>
    <property type="match status" value="1"/>
</dbReference>
<protein>
    <recommendedName>
        <fullName evidence="2">AMP-dependent synthetase/ligase domain-containing protein</fullName>
    </recommendedName>
</protein>
<evidence type="ECO:0000313" key="4">
    <source>
        <dbReference type="Proteomes" id="UP000176037"/>
    </source>
</evidence>
<comment type="caution">
    <text evidence="3">The sequence shown here is derived from an EMBL/GenBank/DDBJ whole genome shotgun (WGS) entry which is preliminary data.</text>
</comment>
<dbReference type="InterPro" id="IPR000873">
    <property type="entry name" value="AMP-dep_synth/lig_dom"/>
</dbReference>
<proteinExistence type="predicted"/>
<dbReference type="SUPFAM" id="SSF56801">
    <property type="entry name" value="Acetyl-CoA synthetase-like"/>
    <property type="match status" value="1"/>
</dbReference>
<evidence type="ECO:0000256" key="1">
    <source>
        <dbReference type="SAM" id="Phobius"/>
    </source>
</evidence>
<dbReference type="PANTHER" id="PTHR24096">
    <property type="entry name" value="LONG-CHAIN-FATTY-ACID--COA LIGASE"/>
    <property type="match status" value="1"/>
</dbReference>
<keyword evidence="1" id="KW-0812">Transmembrane</keyword>
<dbReference type="GO" id="GO:0016405">
    <property type="term" value="F:CoA-ligase activity"/>
    <property type="evidence" value="ECO:0007669"/>
    <property type="project" value="TreeGrafter"/>
</dbReference>
<gene>
    <name evidence="3" type="ORF">BFC17_04405</name>
</gene>
<dbReference type="InterPro" id="IPR020845">
    <property type="entry name" value="AMP-binding_CS"/>
</dbReference>
<dbReference type="AlphaFoldDB" id="A0A1E8FC67"/>
<keyword evidence="1" id="KW-0472">Membrane</keyword>